<dbReference type="PANTHER" id="PTHR30346:SF0">
    <property type="entry name" value="HCA OPERON TRANSCRIPTIONAL ACTIVATOR HCAR"/>
    <property type="match status" value="1"/>
</dbReference>
<name>A0ABY3YW73_STRRM</name>
<evidence type="ECO:0000313" key="6">
    <source>
        <dbReference type="EMBL" id="UNZ02072.1"/>
    </source>
</evidence>
<evidence type="ECO:0000313" key="7">
    <source>
        <dbReference type="Proteomes" id="UP000829494"/>
    </source>
</evidence>
<dbReference type="SUPFAM" id="SSF53850">
    <property type="entry name" value="Periplasmic binding protein-like II"/>
    <property type="match status" value="1"/>
</dbReference>
<dbReference type="InterPro" id="IPR036388">
    <property type="entry name" value="WH-like_DNA-bd_sf"/>
</dbReference>
<evidence type="ECO:0000256" key="3">
    <source>
        <dbReference type="ARBA" id="ARBA00023125"/>
    </source>
</evidence>
<dbReference type="InterPro" id="IPR005119">
    <property type="entry name" value="LysR_subst-bd"/>
</dbReference>
<proteinExistence type="inferred from homology"/>
<organism evidence="6 7">
    <name type="scientific">Streptomyces rimosus subsp. rimosus</name>
    <dbReference type="NCBI Taxonomy" id="132474"/>
    <lineage>
        <taxon>Bacteria</taxon>
        <taxon>Bacillati</taxon>
        <taxon>Actinomycetota</taxon>
        <taxon>Actinomycetes</taxon>
        <taxon>Kitasatosporales</taxon>
        <taxon>Streptomycetaceae</taxon>
        <taxon>Streptomyces</taxon>
    </lineage>
</organism>
<keyword evidence="4" id="KW-0804">Transcription</keyword>
<dbReference type="Gene3D" id="1.10.10.10">
    <property type="entry name" value="Winged helix-like DNA-binding domain superfamily/Winged helix DNA-binding domain"/>
    <property type="match status" value="1"/>
</dbReference>
<dbReference type="InterPro" id="IPR000847">
    <property type="entry name" value="LysR_HTH_N"/>
</dbReference>
<protein>
    <submittedName>
        <fullName evidence="6">Hca operon transcriptional activator</fullName>
    </submittedName>
</protein>
<dbReference type="PROSITE" id="PS50931">
    <property type="entry name" value="HTH_LYSR"/>
    <property type="match status" value="1"/>
</dbReference>
<dbReference type="Gene3D" id="3.40.190.10">
    <property type="entry name" value="Periplasmic binding protein-like II"/>
    <property type="match status" value="2"/>
</dbReference>
<dbReference type="RefSeq" id="WP_003984275.1">
    <property type="nucleotide sequence ID" value="NZ_CP043497.1"/>
</dbReference>
<evidence type="ECO:0000259" key="5">
    <source>
        <dbReference type="PROSITE" id="PS50931"/>
    </source>
</evidence>
<evidence type="ECO:0000256" key="4">
    <source>
        <dbReference type="ARBA" id="ARBA00023163"/>
    </source>
</evidence>
<gene>
    <name evidence="6" type="primary">hcaR5</name>
    <name evidence="6" type="ORF">SRIMR7_07950</name>
</gene>
<dbReference type="InterPro" id="IPR036390">
    <property type="entry name" value="WH_DNA-bd_sf"/>
</dbReference>
<evidence type="ECO:0000256" key="2">
    <source>
        <dbReference type="ARBA" id="ARBA00023015"/>
    </source>
</evidence>
<accession>A0ABY3YW73</accession>
<sequence>MELRQVRYFVAVAQELHFGRAAERLHIVQSAVSQQVRRLEREVGADLFDRSARQVRLTAAGERFLPEARALLAAEERALAVVADLVGTRRSTLRLGTSAGLGDHLDRVLDALARLAPGLRVQLVSAPTRERLDRVAKGELDAAFVRDAGSDGADGLDADNAGTDGALRHVPLWPDPLVAVLPAAHPLAATGPEEAEGVDLAALAAVPLRLTARRTNPALVDRVLTACHDAGFEPVPVPGPPAGSLQDNLAAIGAAGPADPSWTVVYAAHARQLRTSRVAFRPFRTPLTLTTALAVHRTAPPACLDALLTACAAAAHDLDP</sequence>
<dbReference type="PANTHER" id="PTHR30346">
    <property type="entry name" value="TRANSCRIPTIONAL DUAL REGULATOR HCAR-RELATED"/>
    <property type="match status" value="1"/>
</dbReference>
<keyword evidence="7" id="KW-1185">Reference proteome</keyword>
<dbReference type="GeneID" id="66858842"/>
<evidence type="ECO:0000256" key="1">
    <source>
        <dbReference type="ARBA" id="ARBA00009437"/>
    </source>
</evidence>
<keyword evidence="3" id="KW-0238">DNA-binding</keyword>
<dbReference type="SUPFAM" id="SSF46785">
    <property type="entry name" value="Winged helix' DNA-binding domain"/>
    <property type="match status" value="1"/>
</dbReference>
<comment type="similarity">
    <text evidence="1">Belongs to the LysR transcriptional regulatory family.</text>
</comment>
<dbReference type="PRINTS" id="PR00039">
    <property type="entry name" value="HTHLYSR"/>
</dbReference>
<feature type="domain" description="HTH lysR-type" evidence="5">
    <location>
        <begin position="1"/>
        <end position="58"/>
    </location>
</feature>
<keyword evidence="2" id="KW-0805">Transcription regulation</keyword>
<reference evidence="6 7" key="1">
    <citation type="submission" date="2022-03" db="EMBL/GenBank/DDBJ databases">
        <title>Complete genome of Streptomyces rimosus ssp. rimosus R7 (=ATCC 10970).</title>
        <authorList>
            <person name="Beganovic S."/>
            <person name="Ruckert C."/>
            <person name="Busche T."/>
            <person name="Kalinowski J."/>
            <person name="Wittmann C."/>
        </authorList>
    </citation>
    <scope>NUCLEOTIDE SEQUENCE [LARGE SCALE GENOMIC DNA]</scope>
    <source>
        <strain evidence="6 7">R7</strain>
    </source>
</reference>
<dbReference type="Proteomes" id="UP000829494">
    <property type="component" value="Chromosome"/>
</dbReference>
<dbReference type="Pfam" id="PF03466">
    <property type="entry name" value="LysR_substrate"/>
    <property type="match status" value="1"/>
</dbReference>
<dbReference type="Pfam" id="PF00126">
    <property type="entry name" value="HTH_1"/>
    <property type="match status" value="1"/>
</dbReference>
<dbReference type="EMBL" id="CP094298">
    <property type="protein sequence ID" value="UNZ02072.1"/>
    <property type="molecule type" value="Genomic_DNA"/>
</dbReference>